<dbReference type="EMBL" id="QUOV01000001">
    <property type="protein sequence ID" value="REL35278.1"/>
    <property type="molecule type" value="Genomic_DNA"/>
</dbReference>
<gene>
    <name evidence="2" type="ORF">DXX92_07885</name>
</gene>
<evidence type="ECO:0000313" key="2">
    <source>
        <dbReference type="EMBL" id="REL35278.1"/>
    </source>
</evidence>
<evidence type="ECO:0000313" key="3">
    <source>
        <dbReference type="Proteomes" id="UP000256999"/>
    </source>
</evidence>
<sequence length="267" mass="29855">MITKHPLLHRTRLFITSALLTLFICQHSALASEKGAEHKQHHDVGVHGMALVMVGDKLIASHLPLHNSMHEHQIIFTTNISERPATSKHSQSQNKQHQLPQIVASMKAALTKGQLITLLPEVFSLSKLRNGELTDFTATIYQGHFERGGKPIAKQVSFAIDQMLYQRKLSNKGVSNGEYDLINMGEGDVLAVHQFGDKPSFDHLVWLTYKSEKLVALPTSITTDGQKLSAQNKASLNLQSELGKSRAQHQSQLVFKQSLYFETQDFQ</sequence>
<protein>
    <submittedName>
        <fullName evidence="2">Uncharacterized protein</fullName>
    </submittedName>
</protein>
<evidence type="ECO:0000256" key="1">
    <source>
        <dbReference type="SAM" id="SignalP"/>
    </source>
</evidence>
<proteinExistence type="predicted"/>
<name>A0A3E0UE63_9GAMM</name>
<accession>A0A3E0UE63</accession>
<feature type="signal peptide" evidence="1">
    <location>
        <begin position="1"/>
        <end position="31"/>
    </location>
</feature>
<feature type="chain" id="PRO_5017796303" evidence="1">
    <location>
        <begin position="32"/>
        <end position="267"/>
    </location>
</feature>
<comment type="caution">
    <text evidence="2">The sequence shown here is derived from an EMBL/GenBank/DDBJ whole genome shotgun (WGS) entry which is preliminary data.</text>
</comment>
<keyword evidence="1" id="KW-0732">Signal</keyword>
<dbReference type="OrthoDB" id="5770735at2"/>
<dbReference type="AlphaFoldDB" id="A0A3E0UE63"/>
<reference evidence="2 3" key="1">
    <citation type="submission" date="2018-08" db="EMBL/GenBank/DDBJ databases">
        <title>Thalassotalea euphylliae genome.</title>
        <authorList>
            <person name="Summers S."/>
            <person name="Rice S.A."/>
            <person name="Freckelton M.L."/>
            <person name="Nedved B.T."/>
            <person name="Hadfield M.G."/>
        </authorList>
    </citation>
    <scope>NUCLEOTIDE SEQUENCE [LARGE SCALE GENOMIC DNA]</scope>
    <source>
        <strain evidence="2 3">H2</strain>
    </source>
</reference>
<dbReference type="RefSeq" id="WP_115999952.1">
    <property type="nucleotide sequence ID" value="NZ_QUOV01000001.1"/>
</dbReference>
<dbReference type="Proteomes" id="UP000256999">
    <property type="component" value="Unassembled WGS sequence"/>
</dbReference>
<organism evidence="2 3">
    <name type="scientific">Thalassotalea euphylliae</name>
    <dbReference type="NCBI Taxonomy" id="1655234"/>
    <lineage>
        <taxon>Bacteria</taxon>
        <taxon>Pseudomonadati</taxon>
        <taxon>Pseudomonadota</taxon>
        <taxon>Gammaproteobacteria</taxon>
        <taxon>Alteromonadales</taxon>
        <taxon>Colwelliaceae</taxon>
        <taxon>Thalassotalea</taxon>
    </lineage>
</organism>